<evidence type="ECO:0000313" key="3">
    <source>
        <dbReference type="Proteomes" id="UP000092445"/>
    </source>
</evidence>
<dbReference type="EnsemblMetazoa" id="GPAI021331-RA">
    <property type="protein sequence ID" value="GPAI021331-PA"/>
    <property type="gene ID" value="GPAI021331"/>
</dbReference>
<sequence>MNPAIDKKMGMLVRAYCEEILDNYNAERNSVLKFKEFTLEPATITQNLWGCMQSNSSDYYYLIFECFLDEKEYTQKFSDENSDQESGEIIKLTFFIKQEVLGEGDDEKCSVFTKESNLYCSLLPFMLEFSERAWCPRVYLCRRDVLVLEDMREVGYIMYKNLLAFTEAEILSILRGLAVMHSSSIAYERFNSQIGDSFAYCLEETLLDPKCDWFRTGVDALFAVAKIHPKYTKPSELTFINLDLLNAMQSVPDMANPSLKYRNVLCHRSVWVGNVFLPLNDPDASAVFVDFKSTRYCPPIIDVLVVLFTNLNREERFKKDEFYLDFYYSEFVRNLEQNELCEDSAGISKKTFCQSYEEFHLFGLVLRGLLFTLLKVPPQFVDDHYKTIDRSQKMLAYMTDNEEFRSLMFEVLEDIIDHAMPESCPDGE</sequence>
<dbReference type="STRING" id="7398.A0A1A9ZPW1"/>
<dbReference type="InterPro" id="IPR011009">
    <property type="entry name" value="Kinase-like_dom_sf"/>
</dbReference>
<dbReference type="PANTHER" id="PTHR11012">
    <property type="entry name" value="PROTEIN KINASE-LIKE DOMAIN-CONTAINING"/>
    <property type="match status" value="1"/>
</dbReference>
<dbReference type="AlphaFoldDB" id="A0A1A9ZPW1"/>
<name>A0A1A9ZPW1_GLOPL</name>
<feature type="domain" description="CHK kinase-like" evidence="1">
    <location>
        <begin position="146"/>
        <end position="337"/>
    </location>
</feature>
<proteinExistence type="predicted"/>
<organism evidence="2 3">
    <name type="scientific">Glossina pallidipes</name>
    <name type="common">Tsetse fly</name>
    <dbReference type="NCBI Taxonomy" id="7398"/>
    <lineage>
        <taxon>Eukaryota</taxon>
        <taxon>Metazoa</taxon>
        <taxon>Ecdysozoa</taxon>
        <taxon>Arthropoda</taxon>
        <taxon>Hexapoda</taxon>
        <taxon>Insecta</taxon>
        <taxon>Pterygota</taxon>
        <taxon>Neoptera</taxon>
        <taxon>Endopterygota</taxon>
        <taxon>Diptera</taxon>
        <taxon>Brachycera</taxon>
        <taxon>Muscomorpha</taxon>
        <taxon>Hippoboscoidea</taxon>
        <taxon>Glossinidae</taxon>
        <taxon>Glossina</taxon>
    </lineage>
</organism>
<keyword evidence="3" id="KW-1185">Reference proteome</keyword>
<accession>A0A1A9ZPW1</accession>
<reference evidence="2" key="2">
    <citation type="submission" date="2020-05" db="UniProtKB">
        <authorList>
            <consortium name="EnsemblMetazoa"/>
        </authorList>
    </citation>
    <scope>IDENTIFICATION</scope>
    <source>
        <strain evidence="2">IAEA</strain>
    </source>
</reference>
<evidence type="ECO:0000313" key="2">
    <source>
        <dbReference type="EnsemblMetazoa" id="GPAI021331-PA"/>
    </source>
</evidence>
<evidence type="ECO:0000259" key="1">
    <source>
        <dbReference type="SMART" id="SM00587"/>
    </source>
</evidence>
<dbReference type="InterPro" id="IPR015897">
    <property type="entry name" value="CHK_kinase-like"/>
</dbReference>
<protein>
    <submittedName>
        <fullName evidence="2">CHK domain-containing protein</fullName>
    </submittedName>
</protein>
<dbReference type="SMART" id="SM00587">
    <property type="entry name" value="CHK"/>
    <property type="match status" value="1"/>
</dbReference>
<dbReference type="Proteomes" id="UP000092445">
    <property type="component" value="Unassembled WGS sequence"/>
</dbReference>
<dbReference type="VEuPathDB" id="VectorBase:GPAI021331"/>
<dbReference type="SUPFAM" id="SSF56112">
    <property type="entry name" value="Protein kinase-like (PK-like)"/>
    <property type="match status" value="1"/>
</dbReference>
<dbReference type="Pfam" id="PF02958">
    <property type="entry name" value="EcKL"/>
    <property type="match status" value="1"/>
</dbReference>
<reference evidence="3" key="1">
    <citation type="submission" date="2014-03" db="EMBL/GenBank/DDBJ databases">
        <authorList>
            <person name="Aksoy S."/>
            <person name="Warren W."/>
            <person name="Wilson R.K."/>
        </authorList>
    </citation>
    <scope>NUCLEOTIDE SEQUENCE [LARGE SCALE GENOMIC DNA]</scope>
    <source>
        <strain evidence="3">IAEA</strain>
    </source>
</reference>
<dbReference type="InterPro" id="IPR004119">
    <property type="entry name" value="EcKL"/>
</dbReference>
<dbReference type="PANTHER" id="PTHR11012:SF59">
    <property type="entry name" value="CHK KINASE-LIKE DOMAIN-CONTAINING PROTEIN-RELATED"/>
    <property type="match status" value="1"/>
</dbReference>